<comment type="caution">
    <text evidence="1">The sequence shown here is derived from an EMBL/GenBank/DDBJ whole genome shotgun (WGS) entry which is preliminary data.</text>
</comment>
<dbReference type="Proteomes" id="UP001054945">
    <property type="component" value="Unassembled WGS sequence"/>
</dbReference>
<proteinExistence type="predicted"/>
<sequence length="101" mass="11753">MVIYALWMPLKLHHHPDDPSSANFEATLIVYEAVAILRTVGLRHEQSRNLFVFLEYHREFSETSTLYSVLPLRRRHQMGGQEECCNYNCKTGSLVLRSESN</sequence>
<keyword evidence="2" id="KW-1185">Reference proteome</keyword>
<gene>
    <name evidence="1" type="ORF">CEXT_181731</name>
</gene>
<name>A0AAV4TIE4_CAEEX</name>
<evidence type="ECO:0000313" key="2">
    <source>
        <dbReference type="Proteomes" id="UP001054945"/>
    </source>
</evidence>
<protein>
    <submittedName>
        <fullName evidence="1">Uncharacterized protein</fullName>
    </submittedName>
</protein>
<dbReference type="EMBL" id="BPLR01011153">
    <property type="protein sequence ID" value="GIY44525.1"/>
    <property type="molecule type" value="Genomic_DNA"/>
</dbReference>
<accession>A0AAV4TIE4</accession>
<reference evidence="1 2" key="1">
    <citation type="submission" date="2021-06" db="EMBL/GenBank/DDBJ databases">
        <title>Caerostris extrusa draft genome.</title>
        <authorList>
            <person name="Kono N."/>
            <person name="Arakawa K."/>
        </authorList>
    </citation>
    <scope>NUCLEOTIDE SEQUENCE [LARGE SCALE GENOMIC DNA]</scope>
</reference>
<evidence type="ECO:0000313" key="1">
    <source>
        <dbReference type="EMBL" id="GIY44525.1"/>
    </source>
</evidence>
<dbReference type="AlphaFoldDB" id="A0AAV4TIE4"/>
<organism evidence="1 2">
    <name type="scientific">Caerostris extrusa</name>
    <name type="common">Bark spider</name>
    <name type="synonym">Caerostris bankana</name>
    <dbReference type="NCBI Taxonomy" id="172846"/>
    <lineage>
        <taxon>Eukaryota</taxon>
        <taxon>Metazoa</taxon>
        <taxon>Ecdysozoa</taxon>
        <taxon>Arthropoda</taxon>
        <taxon>Chelicerata</taxon>
        <taxon>Arachnida</taxon>
        <taxon>Araneae</taxon>
        <taxon>Araneomorphae</taxon>
        <taxon>Entelegynae</taxon>
        <taxon>Araneoidea</taxon>
        <taxon>Araneidae</taxon>
        <taxon>Caerostris</taxon>
    </lineage>
</organism>